<sequence length="206" mass="23704">MCDGLRRLGDVYSHIEEIINLPSNQVSSIQKKKMLEREMESSLELIDLCNAMHEIFSELKTTIQDLQVVLRRGDARLANTQVKIQYYTSLVKKAHKQIKKISKKSTLDKEDCKLVKLSLVKARMIAISLLESTLCLLSKQVFMPKRSLVSKTFQKRRVIICEEQLQALECITRDLENGTEVLFRRMIQSRVALLNILSIDPQVNSL</sequence>
<accession>A0AAV5E4P5</accession>
<protein>
    <submittedName>
        <fullName evidence="1">Uncharacterized protein</fullName>
    </submittedName>
</protein>
<dbReference type="AlphaFoldDB" id="A0AAV5E4P5"/>
<dbReference type="InterPro" id="IPR004320">
    <property type="entry name" value="BPS1_pln"/>
</dbReference>
<organism evidence="1 2">
    <name type="scientific">Eleusine coracana subsp. coracana</name>
    <dbReference type="NCBI Taxonomy" id="191504"/>
    <lineage>
        <taxon>Eukaryota</taxon>
        <taxon>Viridiplantae</taxon>
        <taxon>Streptophyta</taxon>
        <taxon>Embryophyta</taxon>
        <taxon>Tracheophyta</taxon>
        <taxon>Spermatophyta</taxon>
        <taxon>Magnoliopsida</taxon>
        <taxon>Liliopsida</taxon>
        <taxon>Poales</taxon>
        <taxon>Poaceae</taxon>
        <taxon>PACMAD clade</taxon>
        <taxon>Chloridoideae</taxon>
        <taxon>Cynodonteae</taxon>
        <taxon>Eleusininae</taxon>
        <taxon>Eleusine</taxon>
    </lineage>
</organism>
<dbReference type="GO" id="GO:0048364">
    <property type="term" value="P:root development"/>
    <property type="evidence" value="ECO:0007669"/>
    <property type="project" value="InterPro"/>
</dbReference>
<proteinExistence type="predicted"/>
<keyword evidence="2" id="KW-1185">Reference proteome</keyword>
<gene>
    <name evidence="1" type="primary">gb05512</name>
    <name evidence="1" type="ORF">PR202_gb05512</name>
</gene>
<evidence type="ECO:0000313" key="1">
    <source>
        <dbReference type="EMBL" id="GJN18359.1"/>
    </source>
</evidence>
<dbReference type="GO" id="GO:0048367">
    <property type="term" value="P:shoot system development"/>
    <property type="evidence" value="ECO:0007669"/>
    <property type="project" value="InterPro"/>
</dbReference>
<comment type="caution">
    <text evidence="1">The sequence shown here is derived from an EMBL/GenBank/DDBJ whole genome shotgun (WGS) entry which is preliminary data.</text>
</comment>
<name>A0AAV5E4P5_ELECO</name>
<dbReference type="PANTHER" id="PTHR33070:SF91">
    <property type="entry name" value="OS08G0551500 PROTEIN"/>
    <property type="match status" value="1"/>
</dbReference>
<reference evidence="1" key="2">
    <citation type="submission" date="2021-12" db="EMBL/GenBank/DDBJ databases">
        <title>Resequencing data analysis of finger millet.</title>
        <authorList>
            <person name="Hatakeyama M."/>
            <person name="Aluri S."/>
            <person name="Balachadran M.T."/>
            <person name="Sivarajan S.R."/>
            <person name="Poveda L."/>
            <person name="Shimizu-Inatsugi R."/>
            <person name="Schlapbach R."/>
            <person name="Sreeman S.M."/>
            <person name="Shimizu K.K."/>
        </authorList>
    </citation>
    <scope>NUCLEOTIDE SEQUENCE</scope>
</reference>
<dbReference type="Proteomes" id="UP001054889">
    <property type="component" value="Unassembled WGS sequence"/>
</dbReference>
<dbReference type="PANTHER" id="PTHR33070">
    <property type="entry name" value="OS06G0725500 PROTEIN"/>
    <property type="match status" value="1"/>
</dbReference>
<dbReference type="Pfam" id="PF03087">
    <property type="entry name" value="BPS1"/>
    <property type="match status" value="1"/>
</dbReference>
<evidence type="ECO:0000313" key="2">
    <source>
        <dbReference type="Proteomes" id="UP001054889"/>
    </source>
</evidence>
<dbReference type="EMBL" id="BQKI01000073">
    <property type="protein sequence ID" value="GJN18359.1"/>
    <property type="molecule type" value="Genomic_DNA"/>
</dbReference>
<reference evidence="1" key="1">
    <citation type="journal article" date="2018" name="DNA Res.">
        <title>Multiple hybrid de novo genome assembly of finger millet, an orphan allotetraploid crop.</title>
        <authorList>
            <person name="Hatakeyama M."/>
            <person name="Aluri S."/>
            <person name="Balachadran M.T."/>
            <person name="Sivarajan S.R."/>
            <person name="Patrignani A."/>
            <person name="Gruter S."/>
            <person name="Poveda L."/>
            <person name="Shimizu-Inatsugi R."/>
            <person name="Baeten J."/>
            <person name="Francoijs K.J."/>
            <person name="Nataraja K.N."/>
            <person name="Reddy Y.A.N."/>
            <person name="Phadnis S."/>
            <person name="Ravikumar R.L."/>
            <person name="Schlapbach R."/>
            <person name="Sreeman S.M."/>
            <person name="Shimizu K.K."/>
        </authorList>
    </citation>
    <scope>NUCLEOTIDE SEQUENCE</scope>
</reference>